<gene>
    <name evidence="2" type="ORF">HELGO_WM43948</name>
</gene>
<accession>A0A6S6TGN9</accession>
<sequence length="186" mass="21552">MKSINLNYFIPYKFLNSLFLGLNVGAIFILYAPLEPSIYSLGGIILALGMLIVAQLYNTILTIHWFYKVSIFVELVLLGIIIYFLIFSYNYTSAFIVYLGYQVTFVFGSYLVRAETLFLETKEHLKQVDTAKQLGYLLGMAVAYLFYKLLTFYNISSSQEQVYFLHYLLINVQSIIIYLVYKSFSK</sequence>
<dbReference type="AlphaFoldDB" id="A0A6S6TGN9"/>
<organism evidence="2">
    <name type="scientific">uncultured Sulfurovum sp</name>
    <dbReference type="NCBI Taxonomy" id="269237"/>
    <lineage>
        <taxon>Bacteria</taxon>
        <taxon>Pseudomonadati</taxon>
        <taxon>Campylobacterota</taxon>
        <taxon>Epsilonproteobacteria</taxon>
        <taxon>Campylobacterales</taxon>
        <taxon>Sulfurovaceae</taxon>
        <taxon>Sulfurovum</taxon>
        <taxon>environmental samples</taxon>
    </lineage>
</organism>
<name>A0A6S6TGN9_9BACT</name>
<dbReference type="EMBL" id="CACVAR010000236">
    <property type="protein sequence ID" value="CAA6814175.1"/>
    <property type="molecule type" value="Genomic_DNA"/>
</dbReference>
<feature type="transmembrane region" description="Helical" evidence="1">
    <location>
        <begin position="38"/>
        <end position="57"/>
    </location>
</feature>
<proteinExistence type="predicted"/>
<feature type="transmembrane region" description="Helical" evidence="1">
    <location>
        <begin position="134"/>
        <end position="155"/>
    </location>
</feature>
<feature type="transmembrane region" description="Helical" evidence="1">
    <location>
        <begin position="12"/>
        <end position="32"/>
    </location>
</feature>
<feature type="transmembrane region" description="Helical" evidence="1">
    <location>
        <begin position="95"/>
        <end position="113"/>
    </location>
</feature>
<keyword evidence="1" id="KW-0472">Membrane</keyword>
<evidence type="ECO:0000313" key="2">
    <source>
        <dbReference type="EMBL" id="CAA6814175.1"/>
    </source>
</evidence>
<keyword evidence="1" id="KW-1133">Transmembrane helix</keyword>
<evidence type="ECO:0000256" key="1">
    <source>
        <dbReference type="SAM" id="Phobius"/>
    </source>
</evidence>
<keyword evidence="1" id="KW-0812">Transmembrane</keyword>
<feature type="transmembrane region" description="Helical" evidence="1">
    <location>
        <begin position="69"/>
        <end position="89"/>
    </location>
</feature>
<reference evidence="2" key="1">
    <citation type="submission" date="2020-01" db="EMBL/GenBank/DDBJ databases">
        <authorList>
            <person name="Meier V. D."/>
            <person name="Meier V D."/>
        </authorList>
    </citation>
    <scope>NUCLEOTIDE SEQUENCE</scope>
    <source>
        <strain evidence="2">HLG_WM_MAG_03</strain>
    </source>
</reference>
<protein>
    <submittedName>
        <fullName evidence="2">Uncharacterized protein</fullName>
    </submittedName>
</protein>
<feature type="transmembrane region" description="Helical" evidence="1">
    <location>
        <begin position="161"/>
        <end position="181"/>
    </location>
</feature>